<dbReference type="GO" id="GO:0004526">
    <property type="term" value="F:ribonuclease P activity"/>
    <property type="evidence" value="ECO:0007669"/>
    <property type="project" value="UniProtKB-UniRule"/>
</dbReference>
<dbReference type="EMBL" id="WTYQ01000003">
    <property type="protein sequence ID" value="MXP26113.1"/>
    <property type="molecule type" value="Genomic_DNA"/>
</dbReference>
<evidence type="ECO:0000256" key="8">
    <source>
        <dbReference type="SAM" id="MobiDB-lite"/>
    </source>
</evidence>
<feature type="region of interest" description="Disordered" evidence="8">
    <location>
        <begin position="101"/>
        <end position="135"/>
    </location>
</feature>
<dbReference type="Pfam" id="PF00825">
    <property type="entry name" value="Ribonuclease_P"/>
    <property type="match status" value="1"/>
</dbReference>
<evidence type="ECO:0000313" key="9">
    <source>
        <dbReference type="EMBL" id="MXP26113.1"/>
    </source>
</evidence>
<dbReference type="HAMAP" id="MF_00227">
    <property type="entry name" value="RNase_P"/>
    <property type="match status" value="1"/>
</dbReference>
<dbReference type="PANTHER" id="PTHR33992:SF1">
    <property type="entry name" value="RIBONUCLEASE P PROTEIN COMPONENT"/>
    <property type="match status" value="1"/>
</dbReference>
<organism evidence="9 10">
    <name type="scientific">Altericroceibacterium indicum</name>
    <dbReference type="NCBI Taxonomy" id="374177"/>
    <lineage>
        <taxon>Bacteria</taxon>
        <taxon>Pseudomonadati</taxon>
        <taxon>Pseudomonadota</taxon>
        <taxon>Alphaproteobacteria</taxon>
        <taxon>Sphingomonadales</taxon>
        <taxon>Erythrobacteraceae</taxon>
        <taxon>Altericroceibacterium</taxon>
    </lineage>
</organism>
<dbReference type="GO" id="GO:0001682">
    <property type="term" value="P:tRNA 5'-leader removal"/>
    <property type="evidence" value="ECO:0007669"/>
    <property type="project" value="UniProtKB-UniRule"/>
</dbReference>
<comment type="similarity">
    <text evidence="6">Belongs to the RnpA family.</text>
</comment>
<protein>
    <recommendedName>
        <fullName evidence="6 7">Ribonuclease P protein component</fullName>
        <shortName evidence="6">RNase P protein</shortName>
        <shortName evidence="6">RNaseP protein</shortName>
        <ecNumber evidence="6 7">3.1.26.5</ecNumber>
    </recommendedName>
    <alternativeName>
        <fullName evidence="6">Protein C5</fullName>
    </alternativeName>
</protein>
<keyword evidence="10" id="KW-1185">Reference proteome</keyword>
<dbReference type="RefSeq" id="WP_160739706.1">
    <property type="nucleotide sequence ID" value="NZ_WTYQ01000003.1"/>
</dbReference>
<comment type="catalytic activity">
    <reaction evidence="6">
        <text>Endonucleolytic cleavage of RNA, removing 5'-extranucleotides from tRNA precursor.</text>
        <dbReference type="EC" id="3.1.26.5"/>
    </reaction>
</comment>
<dbReference type="GO" id="GO:0030677">
    <property type="term" value="C:ribonuclease P complex"/>
    <property type="evidence" value="ECO:0007669"/>
    <property type="project" value="TreeGrafter"/>
</dbReference>
<dbReference type="OrthoDB" id="9810867at2"/>
<dbReference type="InterPro" id="IPR000100">
    <property type="entry name" value="RNase_P"/>
</dbReference>
<keyword evidence="1 6" id="KW-0819">tRNA processing</keyword>
<keyword evidence="2 6" id="KW-0540">Nuclease</keyword>
<feature type="compositionally biased region" description="Basic and acidic residues" evidence="8">
    <location>
        <begin position="101"/>
        <end position="111"/>
    </location>
</feature>
<dbReference type="Proteomes" id="UP000460561">
    <property type="component" value="Unassembled WGS sequence"/>
</dbReference>
<reference evidence="9 10" key="1">
    <citation type="submission" date="2019-12" db="EMBL/GenBank/DDBJ databases">
        <title>Genomic-based taxomic classification of the family Erythrobacteraceae.</title>
        <authorList>
            <person name="Xu L."/>
        </authorList>
    </citation>
    <scope>NUCLEOTIDE SEQUENCE [LARGE SCALE GENOMIC DNA]</scope>
    <source>
        <strain evidence="9 10">DSM 18604</strain>
    </source>
</reference>
<sequence length="135" mass="14850">MAVLTRRADFLAANRGLRVARPGFVLLAFPNNGQGKRYGITVTKKIGNAVVRNRMKRRFRELLRDSLATEGLENHDHVMIGRAGGVERDFAKMRDELSVALDRARKGKGDPPSRGGGRRSKGGGRGRGSDNRKVP</sequence>
<evidence type="ECO:0000256" key="2">
    <source>
        <dbReference type="ARBA" id="ARBA00022722"/>
    </source>
</evidence>
<keyword evidence="3 6" id="KW-0255">Endonuclease</keyword>
<dbReference type="NCBIfam" id="TIGR00188">
    <property type="entry name" value="rnpA"/>
    <property type="match status" value="1"/>
</dbReference>
<comment type="subunit">
    <text evidence="6">Consists of a catalytic RNA component (M1 or rnpB) and a protein subunit.</text>
</comment>
<evidence type="ECO:0000256" key="3">
    <source>
        <dbReference type="ARBA" id="ARBA00022759"/>
    </source>
</evidence>
<keyword evidence="4 6" id="KW-0378">Hydrolase</keyword>
<proteinExistence type="inferred from homology"/>
<gene>
    <name evidence="6 9" type="primary">rnpA</name>
    <name evidence="9" type="ORF">GRI39_08700</name>
</gene>
<evidence type="ECO:0000256" key="1">
    <source>
        <dbReference type="ARBA" id="ARBA00022694"/>
    </source>
</evidence>
<comment type="function">
    <text evidence="6">RNaseP catalyzes the removal of the 5'-leader sequence from pre-tRNA to produce the mature 5'-terminus. It can also cleave other RNA substrates such as 4.5S RNA. The protein component plays an auxiliary but essential role in vivo by binding to the 5'-leader sequence and broadening the substrate specificity of the ribozyme.</text>
</comment>
<keyword evidence="5 6" id="KW-0694">RNA-binding</keyword>
<evidence type="ECO:0000256" key="4">
    <source>
        <dbReference type="ARBA" id="ARBA00022801"/>
    </source>
</evidence>
<evidence type="ECO:0000256" key="6">
    <source>
        <dbReference type="HAMAP-Rule" id="MF_00227"/>
    </source>
</evidence>
<dbReference type="SUPFAM" id="SSF54211">
    <property type="entry name" value="Ribosomal protein S5 domain 2-like"/>
    <property type="match status" value="1"/>
</dbReference>
<dbReference type="AlphaFoldDB" id="A0A845AA28"/>
<evidence type="ECO:0000313" key="10">
    <source>
        <dbReference type="Proteomes" id="UP000460561"/>
    </source>
</evidence>
<dbReference type="EC" id="3.1.26.5" evidence="6 7"/>
<evidence type="ECO:0000256" key="5">
    <source>
        <dbReference type="ARBA" id="ARBA00022884"/>
    </source>
</evidence>
<dbReference type="Gene3D" id="3.30.230.10">
    <property type="match status" value="1"/>
</dbReference>
<evidence type="ECO:0000256" key="7">
    <source>
        <dbReference type="NCBIfam" id="TIGR00188"/>
    </source>
</evidence>
<dbReference type="PANTHER" id="PTHR33992">
    <property type="entry name" value="RIBONUCLEASE P PROTEIN COMPONENT"/>
    <property type="match status" value="1"/>
</dbReference>
<accession>A0A845AA28</accession>
<dbReference type="GO" id="GO:0000049">
    <property type="term" value="F:tRNA binding"/>
    <property type="evidence" value="ECO:0007669"/>
    <property type="project" value="UniProtKB-UniRule"/>
</dbReference>
<dbReference type="InterPro" id="IPR020568">
    <property type="entry name" value="Ribosomal_Su5_D2-typ_SF"/>
</dbReference>
<comment type="caution">
    <text evidence="9">The sequence shown here is derived from an EMBL/GenBank/DDBJ whole genome shotgun (WGS) entry which is preliminary data.</text>
</comment>
<name>A0A845AA28_9SPHN</name>
<dbReference type="GO" id="GO:0042781">
    <property type="term" value="F:3'-tRNA processing endoribonuclease activity"/>
    <property type="evidence" value="ECO:0007669"/>
    <property type="project" value="TreeGrafter"/>
</dbReference>
<dbReference type="InterPro" id="IPR014721">
    <property type="entry name" value="Ribsml_uS5_D2-typ_fold_subgr"/>
</dbReference>